<sequence length="1757" mass="195726">MADVMKKYFCPRLVDYIVIVGARQSSRNHVVQNPELLRRYPAEDHEDSPLPPDVVFFCQPEGCMSVGPKRISLRESNSFVFTLTEKDTSRVRYGICVNFYRPVEKHQGQGRTLRYSVGQKSEERHSSAEKGFDGTSDGTFSRTLNPTDSDQDSKSPSPRTFRHQHVRSHSLTSLCIISHHPFFSTFRECLLILRKLIDASSECTSAKHIGGSRQTNRETLWSVLIGRVTDNTPVNILHDVREIEMWMFRLLSAPVPVPSKTRVEVEVLPRDIQLPLIFALPDHTRFSLVDFPLHLPLELLGVDTCMKVLTCIILENKLVLQSRDYNALSMSVMAFVTMIYPLEYMFPIIPLLPTCMSAAEQLLLAPTPFIIGVPASFLMFKRHIKLPDDVWLVDLDSNKIIKPPAVEDLPPLPEREATILQNHLKQALASMSMSPQPIKNLDKIQPSMVDRVTLPETSVTLPSTGFNPLIYGNDIDSVDVATRVAMVRFFNSPNLLAHLMEHTRTLRLYPRPVVAFQIKSFLQSRPKVTVFLRRFVCTQAVEFLAEWSLCPTNVAFLRVHTGVFDPTVIGDKPKWYSNQLEPLHFKVWNDGSSLGNSLASLMCGEDISTDESGSDSEGGGSTSSSYSSLSDFVCDMVNSDITGEVIGHSSDDASHVQILFDHRSVFHPPSTLQVPGSGGLNAFSLPGSASNSSSQSSLSSSSPSFNCDPEGDLATVTQQAETKGFHSVPHKSESQEQVEDEADVFSCQDTSTPIVMSSTVRSVLLPQPLVLGRSPADSITSDFVTTPDWEMSSHYSDSPLNRLQSGNSLFTTDISFDKGSGGVPFPVPSCTMSISSVLSRAGSFGGPSLTPQISQSSILETMAKDVKDAAKEAGKAALEATKPAREASKKKILKNLQALGEPIRQQRSTESHEYKEIGTVTTSGSLISTVSSELNGIASQTTSMISGWLGARSASSSLRTKERAQPFGPFPKDSLLLPLSSHRPGRKGLVEKTNLIKHNTNQQRKQQEIQRLQHLEARSTTHSENQQFLKDVVNGVLDGEGVGWLKLNKVKKLMEDENYRNLVVSRLNKTLDRKIGPNDHIDDVVGFYIFIFKLFLYDRKFSASCNQFASKNFGNNVESKKGLGKIKRSLTFVILTGNKLSSDEVPQQFGLFIFEDLPLPLCTTGLRCLLRLLVSGHFGSGCSSDGGRTSNANNKLTQHWKGSFAVQEVVNRMHYQVKVDGATKVYHANLLKRYFKREEYFTGAAIEVQMDMASVAVIEAESEDTKYFEPYLSKGTFTEMIKITVFQGSSPFGSGENLSKHSADPGRLEETPGSGKSSSTSSPSDCVQFSIQSSSNDKVGSDRLHLADLLYNVQMNMIPSPESSEQEEASDMFHSIINAKRNFLFSRITSMESEESETGTLTPSCNASDSGSMTTNPAYYRATQVGHSSFRSTVSDSEIEAGSFLVSRERRTSSVWSSKSSLSTGFRYRRGSMVTTATNPGFKTGRSYLFEGLVGKERSTLWDYMQFWEDAFLDAVAQERDMIGMDQGPGEMIERYNSLSEMDRKRLEHDEDRLLSTMLYNLVAFMVMMAVNKMSIRRKVRRLLGKCHISLVYSAEINELLDQIENLSGNDIDLKPLGSRQMYRQSFTVHSGMDATGDMLFMEVRDDGIILRSVIGTIVERWWYERLVNMTYSPKNKVLCLWRRNGGQTQLHRYHTKKCKELYYCIKEAMERAVAGGTELGGEFPVQDMRTGEDGLLQVCMEGVGLLFANSKVRYFL</sequence>
<evidence type="ECO:0000256" key="4">
    <source>
        <dbReference type="ARBA" id="ARBA00017868"/>
    </source>
</evidence>
<feature type="region of interest" description="Disordered" evidence="10">
    <location>
        <begin position="722"/>
        <end position="741"/>
    </location>
</feature>
<name>A0ABM1T9Z7_LIMPO</name>
<dbReference type="InterPro" id="IPR057469">
    <property type="entry name" value="PH_MADD"/>
</dbReference>
<dbReference type="InterPro" id="IPR043153">
    <property type="entry name" value="DENN_C"/>
</dbReference>
<dbReference type="SMART" id="SM00800">
    <property type="entry name" value="uDENN"/>
    <property type="match status" value="1"/>
</dbReference>
<evidence type="ECO:0000256" key="7">
    <source>
        <dbReference type="ARBA" id="ARBA00022658"/>
    </source>
</evidence>
<keyword evidence="7" id="KW-0344">Guanine-nucleotide releasing factor</keyword>
<dbReference type="InterPro" id="IPR037516">
    <property type="entry name" value="Tripartite_DENN"/>
</dbReference>
<dbReference type="SMART" id="SM00801">
    <property type="entry name" value="dDENN"/>
    <property type="match status" value="1"/>
</dbReference>
<dbReference type="Gene3D" id="3.40.50.11500">
    <property type="match status" value="1"/>
</dbReference>
<evidence type="ECO:0000313" key="12">
    <source>
        <dbReference type="Proteomes" id="UP000694941"/>
    </source>
</evidence>
<organism evidence="12 13">
    <name type="scientific">Limulus polyphemus</name>
    <name type="common">Atlantic horseshoe crab</name>
    <dbReference type="NCBI Taxonomy" id="6850"/>
    <lineage>
        <taxon>Eukaryota</taxon>
        <taxon>Metazoa</taxon>
        <taxon>Ecdysozoa</taxon>
        <taxon>Arthropoda</taxon>
        <taxon>Chelicerata</taxon>
        <taxon>Merostomata</taxon>
        <taxon>Xiphosura</taxon>
        <taxon>Limulidae</taxon>
        <taxon>Limulus</taxon>
    </lineage>
</organism>
<evidence type="ECO:0000256" key="3">
    <source>
        <dbReference type="ARBA" id="ARBA00005978"/>
    </source>
</evidence>
<accession>A0ABM1T9Z7</accession>
<feature type="domain" description="UDENN" evidence="11">
    <location>
        <begin position="15"/>
        <end position="555"/>
    </location>
</feature>
<comment type="similarity">
    <text evidence="3">Belongs to the MADD family.</text>
</comment>
<evidence type="ECO:0000256" key="2">
    <source>
        <dbReference type="ARBA" id="ARBA00004496"/>
    </source>
</evidence>
<dbReference type="PANTHER" id="PTHR13008">
    <property type="entry name" value="MAP-KINASE ACTIVATING DEATH DOMAIN PROTEIN MADD /DENN/AEX-3 C.ELEGANS"/>
    <property type="match status" value="1"/>
</dbReference>
<dbReference type="Proteomes" id="UP000694941">
    <property type="component" value="Unplaced"/>
</dbReference>
<dbReference type="Pfam" id="PF25328">
    <property type="entry name" value="PH_MADD"/>
    <property type="match status" value="1"/>
</dbReference>
<dbReference type="RefSeq" id="XP_022252703.1">
    <property type="nucleotide sequence ID" value="XM_022396995.1"/>
</dbReference>
<evidence type="ECO:0000256" key="1">
    <source>
        <dbReference type="ARBA" id="ARBA00004236"/>
    </source>
</evidence>
<keyword evidence="6" id="KW-0963">Cytoplasm</keyword>
<dbReference type="InterPro" id="IPR001194">
    <property type="entry name" value="cDENN_dom"/>
</dbReference>
<evidence type="ECO:0000256" key="5">
    <source>
        <dbReference type="ARBA" id="ARBA00022475"/>
    </source>
</evidence>
<dbReference type="SMART" id="SM00799">
    <property type="entry name" value="DENN"/>
    <property type="match status" value="1"/>
</dbReference>
<evidence type="ECO:0000256" key="8">
    <source>
        <dbReference type="ARBA" id="ARBA00022703"/>
    </source>
</evidence>
<dbReference type="Gene3D" id="3.30.450.200">
    <property type="match status" value="1"/>
</dbReference>
<evidence type="ECO:0000256" key="10">
    <source>
        <dbReference type="SAM" id="MobiDB-lite"/>
    </source>
</evidence>
<dbReference type="GeneID" id="106468642"/>
<evidence type="ECO:0000256" key="9">
    <source>
        <dbReference type="ARBA" id="ARBA00023136"/>
    </source>
</evidence>
<dbReference type="InterPro" id="IPR005112">
    <property type="entry name" value="dDENN_dom"/>
</dbReference>
<keyword evidence="8" id="KW-0053">Apoptosis</keyword>
<dbReference type="PANTHER" id="PTHR13008:SF7">
    <property type="entry name" value="MAP KINASE-ACTIVATING DEATH DOMAIN PROTEIN"/>
    <property type="match status" value="1"/>
</dbReference>
<feature type="compositionally biased region" description="Polar residues" evidence="10">
    <location>
        <begin position="1325"/>
        <end position="1338"/>
    </location>
</feature>
<dbReference type="InterPro" id="IPR005113">
    <property type="entry name" value="uDENN_dom"/>
</dbReference>
<feature type="region of interest" description="Disordered" evidence="10">
    <location>
        <begin position="1294"/>
        <end position="1338"/>
    </location>
</feature>
<dbReference type="Pfam" id="PF03456">
    <property type="entry name" value="uDENN"/>
    <property type="match status" value="1"/>
</dbReference>
<feature type="compositionally biased region" description="Basic and acidic residues" evidence="10">
    <location>
        <begin position="1298"/>
        <end position="1310"/>
    </location>
</feature>
<comment type="subcellular location">
    <subcellularLocation>
        <location evidence="1">Cell membrane</location>
    </subcellularLocation>
    <subcellularLocation>
        <location evidence="2">Cytoplasm</location>
    </subcellularLocation>
</comment>
<evidence type="ECO:0000259" key="11">
    <source>
        <dbReference type="PROSITE" id="PS50211"/>
    </source>
</evidence>
<feature type="compositionally biased region" description="Basic and acidic residues" evidence="10">
    <location>
        <begin position="120"/>
        <end position="132"/>
    </location>
</feature>
<keyword evidence="5" id="KW-1003">Cell membrane</keyword>
<feature type="compositionally biased region" description="Low complexity" evidence="10">
    <location>
        <begin position="1311"/>
        <end position="1324"/>
    </location>
</feature>
<dbReference type="Pfam" id="PF02141">
    <property type="entry name" value="DENN"/>
    <property type="match status" value="1"/>
</dbReference>
<dbReference type="InterPro" id="IPR039980">
    <property type="entry name" value="MADD"/>
</dbReference>
<feature type="compositionally biased region" description="Polar residues" evidence="10">
    <location>
        <begin position="136"/>
        <end position="158"/>
    </location>
</feature>
<reference evidence="13" key="1">
    <citation type="submission" date="2025-08" db="UniProtKB">
        <authorList>
            <consortium name="RefSeq"/>
        </authorList>
    </citation>
    <scope>IDENTIFICATION</scope>
    <source>
        <tissue evidence="13">Muscle</tissue>
    </source>
</reference>
<protein>
    <recommendedName>
        <fullName evidence="4">MAP kinase-activating death domain protein</fullName>
    </recommendedName>
</protein>
<dbReference type="InterPro" id="IPR056574">
    <property type="entry name" value="Death_MADD"/>
</dbReference>
<keyword evidence="12" id="KW-1185">Reference proteome</keyword>
<evidence type="ECO:0000313" key="13">
    <source>
        <dbReference type="RefSeq" id="XP_022252703.1"/>
    </source>
</evidence>
<dbReference type="PROSITE" id="PS50211">
    <property type="entry name" value="DENN"/>
    <property type="match status" value="1"/>
</dbReference>
<keyword evidence="9" id="KW-0472">Membrane</keyword>
<gene>
    <name evidence="13" type="primary">LOC106468642</name>
</gene>
<feature type="region of interest" description="Disordered" evidence="10">
    <location>
        <begin position="110"/>
        <end position="164"/>
    </location>
</feature>
<feature type="region of interest" description="Disordered" evidence="10">
    <location>
        <begin position="677"/>
        <end position="711"/>
    </location>
</feature>
<feature type="compositionally biased region" description="Low complexity" evidence="10">
    <location>
        <begin position="682"/>
        <end position="706"/>
    </location>
</feature>
<dbReference type="Pfam" id="PF23629">
    <property type="entry name" value="Death_MADD"/>
    <property type="match status" value="1"/>
</dbReference>
<evidence type="ECO:0000256" key="6">
    <source>
        <dbReference type="ARBA" id="ARBA00022490"/>
    </source>
</evidence>
<proteinExistence type="inferred from homology"/>